<gene>
    <name evidence="1" type="ORF">LENED_005952</name>
</gene>
<dbReference type="EMBL" id="BDGU01000181">
    <property type="protein sequence ID" value="GAW04176.1"/>
    <property type="molecule type" value="Genomic_DNA"/>
</dbReference>
<keyword evidence="2" id="KW-1185">Reference proteome</keyword>
<dbReference type="AlphaFoldDB" id="A0A1Q3EAC5"/>
<evidence type="ECO:0000313" key="2">
    <source>
        <dbReference type="Proteomes" id="UP000188533"/>
    </source>
</evidence>
<accession>A0A1Q3EAC5</accession>
<dbReference type="Proteomes" id="UP000188533">
    <property type="component" value="Unassembled WGS sequence"/>
</dbReference>
<name>A0A1Q3EAC5_LENED</name>
<protein>
    <submittedName>
        <fullName evidence="1">Uncharacterized protein</fullName>
    </submittedName>
</protein>
<organism evidence="1 2">
    <name type="scientific">Lentinula edodes</name>
    <name type="common">Shiitake mushroom</name>
    <name type="synonym">Lentinus edodes</name>
    <dbReference type="NCBI Taxonomy" id="5353"/>
    <lineage>
        <taxon>Eukaryota</taxon>
        <taxon>Fungi</taxon>
        <taxon>Dikarya</taxon>
        <taxon>Basidiomycota</taxon>
        <taxon>Agaricomycotina</taxon>
        <taxon>Agaricomycetes</taxon>
        <taxon>Agaricomycetidae</taxon>
        <taxon>Agaricales</taxon>
        <taxon>Marasmiineae</taxon>
        <taxon>Omphalotaceae</taxon>
        <taxon>Lentinula</taxon>
    </lineage>
</organism>
<sequence length="85" mass="10291">MHIRDRSKSFFWSAAWSEWKPVTRFQKIRASSLEHIPLSKMWFTAIFNPRKNWSFWFHSSSYTYLSCLGPKRLFQIVTLMLHLPP</sequence>
<reference evidence="1 2" key="1">
    <citation type="submission" date="2016-08" db="EMBL/GenBank/DDBJ databases">
        <authorList>
            <consortium name="Lentinula edodes genome sequencing consortium"/>
            <person name="Sakamoto Y."/>
            <person name="Nakade K."/>
            <person name="Sato S."/>
            <person name="Yoshida Y."/>
            <person name="Miyazaki K."/>
            <person name="Natsume S."/>
            <person name="Konno N."/>
        </authorList>
    </citation>
    <scope>NUCLEOTIDE SEQUENCE [LARGE SCALE GENOMIC DNA]</scope>
    <source>
        <strain evidence="1 2">NBRC 111202</strain>
    </source>
</reference>
<evidence type="ECO:0000313" key="1">
    <source>
        <dbReference type="EMBL" id="GAW04176.1"/>
    </source>
</evidence>
<proteinExistence type="predicted"/>
<reference evidence="1 2" key="2">
    <citation type="submission" date="2017-02" db="EMBL/GenBank/DDBJ databases">
        <title>A genome survey and senescence transcriptome analysis in Lentinula edodes.</title>
        <authorList>
            <person name="Sakamoto Y."/>
            <person name="Nakade K."/>
            <person name="Sato S."/>
            <person name="Yoshida Y."/>
            <person name="Miyazaki K."/>
            <person name="Natsume S."/>
            <person name="Konno N."/>
        </authorList>
    </citation>
    <scope>NUCLEOTIDE SEQUENCE [LARGE SCALE GENOMIC DNA]</scope>
    <source>
        <strain evidence="1 2">NBRC 111202</strain>
    </source>
</reference>
<comment type="caution">
    <text evidence="1">The sequence shown here is derived from an EMBL/GenBank/DDBJ whole genome shotgun (WGS) entry which is preliminary data.</text>
</comment>